<dbReference type="SUPFAM" id="SSF53335">
    <property type="entry name" value="S-adenosyl-L-methionine-dependent methyltransferases"/>
    <property type="match status" value="1"/>
</dbReference>
<feature type="domain" description="Methyltransferase type 11" evidence="1">
    <location>
        <begin position="48"/>
        <end position="146"/>
    </location>
</feature>
<name>A0ABU3QS18_9ACTN</name>
<dbReference type="Proteomes" id="UP001250181">
    <property type="component" value="Unassembled WGS sequence"/>
</dbReference>
<evidence type="ECO:0000313" key="2">
    <source>
        <dbReference type="EMBL" id="MDT9685529.1"/>
    </source>
</evidence>
<proteinExistence type="predicted"/>
<keyword evidence="3" id="KW-1185">Reference proteome</keyword>
<dbReference type="Gene3D" id="3.40.50.150">
    <property type="entry name" value="Vaccinia Virus protein VP39"/>
    <property type="match status" value="1"/>
</dbReference>
<keyword evidence="2" id="KW-0808">Transferase</keyword>
<comment type="caution">
    <text evidence="2">The sequence shown here is derived from an EMBL/GenBank/DDBJ whole genome shotgun (WGS) entry which is preliminary data.</text>
</comment>
<reference evidence="2 3" key="1">
    <citation type="submission" date="2023-09" db="EMBL/GenBank/DDBJ databases">
        <title>Streptomyces sp. nov.: A antagonism against Alternaria gaisen Producing Streptochlin, Isolated from Tamarix root soil.</title>
        <authorList>
            <person name="Chen Y."/>
        </authorList>
    </citation>
    <scope>NUCLEOTIDE SEQUENCE [LARGE SCALE GENOMIC DNA]</scope>
    <source>
        <strain evidence="2 3">TRM76323</strain>
    </source>
</reference>
<gene>
    <name evidence="2" type="ORF">RND61_26190</name>
</gene>
<dbReference type="CDD" id="cd02440">
    <property type="entry name" value="AdoMet_MTases"/>
    <property type="match status" value="1"/>
</dbReference>
<organism evidence="2 3">
    <name type="scientific">Streptomyces tamarix</name>
    <dbReference type="NCBI Taxonomy" id="3078565"/>
    <lineage>
        <taxon>Bacteria</taxon>
        <taxon>Bacillati</taxon>
        <taxon>Actinomycetota</taxon>
        <taxon>Actinomycetes</taxon>
        <taxon>Kitasatosporales</taxon>
        <taxon>Streptomycetaceae</taxon>
        <taxon>Streptomyces</taxon>
    </lineage>
</organism>
<dbReference type="InterPro" id="IPR029063">
    <property type="entry name" value="SAM-dependent_MTases_sf"/>
</dbReference>
<dbReference type="PANTHER" id="PTHR43591:SF24">
    <property type="entry name" value="2-METHOXY-6-POLYPRENYL-1,4-BENZOQUINOL METHYLASE, MITOCHONDRIAL"/>
    <property type="match status" value="1"/>
</dbReference>
<dbReference type="Pfam" id="PF08241">
    <property type="entry name" value="Methyltransf_11"/>
    <property type="match status" value="1"/>
</dbReference>
<sequence length="273" mass="28648">MNDWQHGFTGATTGHSSLYDQILVPAVFHPWACYLAGAIGPRAGVHALDVACGTGALTRVLAAAAGPTGAVTGTDLSDAMLAAARAKPVLPGAPQVYHQSPAAPLAPFADGSFDLTCCQHGLQFFPDRPAAAAEWYRVTKPGGTLAVAVWAPLEDNPLFAALHDAAAALLGPDHGRQFARPWALPAHEARDLIEQAGFTDMRHHRARLPAVFPGGTADLLNVYRFSPLADALTALAPAARQDLEEAVHGRLAPYRHDASLTAPTSAEIILATR</sequence>
<dbReference type="RefSeq" id="WP_315880573.1">
    <property type="nucleotide sequence ID" value="NZ_JAWCTQ010000043.1"/>
</dbReference>
<dbReference type="InterPro" id="IPR013216">
    <property type="entry name" value="Methyltransf_11"/>
</dbReference>
<dbReference type="GO" id="GO:0032259">
    <property type="term" value="P:methylation"/>
    <property type="evidence" value="ECO:0007669"/>
    <property type="project" value="UniProtKB-KW"/>
</dbReference>
<dbReference type="PANTHER" id="PTHR43591">
    <property type="entry name" value="METHYLTRANSFERASE"/>
    <property type="match status" value="1"/>
</dbReference>
<protein>
    <submittedName>
        <fullName evidence="2">Methyltransferase domain-containing protein</fullName>
    </submittedName>
</protein>
<evidence type="ECO:0000313" key="3">
    <source>
        <dbReference type="Proteomes" id="UP001250181"/>
    </source>
</evidence>
<evidence type="ECO:0000259" key="1">
    <source>
        <dbReference type="Pfam" id="PF08241"/>
    </source>
</evidence>
<dbReference type="GO" id="GO:0008168">
    <property type="term" value="F:methyltransferase activity"/>
    <property type="evidence" value="ECO:0007669"/>
    <property type="project" value="UniProtKB-KW"/>
</dbReference>
<dbReference type="EMBL" id="JAWCTQ010000043">
    <property type="protein sequence ID" value="MDT9685529.1"/>
    <property type="molecule type" value="Genomic_DNA"/>
</dbReference>
<accession>A0ABU3QS18</accession>
<keyword evidence="2" id="KW-0489">Methyltransferase</keyword>